<sequence length="190" mass="20901">MTEITPAKGKLGVLLVGLGAVSTTFIGGVLAVRKGLAQPIGSLTQMGTVRLGQRTEARSPLIKDFVPLTDLNDLVFGGWDIFEDNCYEAACTAGVLEPDLLEKLRDELSQIRPWPAVFDRQYVKRLDGPNVKIGKTKRDLADQVRADIQKFKTAHNLDRIVMVWCGSTEIFMTPGKAHESLKAFEQAMDA</sequence>
<keyword evidence="1" id="KW-0812">Transmembrane</keyword>
<dbReference type="SUPFAM" id="SSF51735">
    <property type="entry name" value="NAD(P)-binding Rossmann-fold domains"/>
    <property type="match status" value="1"/>
</dbReference>
<dbReference type="AlphaFoldDB" id="A0A381PP13"/>
<evidence type="ECO:0008006" key="3">
    <source>
        <dbReference type="Google" id="ProtNLM"/>
    </source>
</evidence>
<evidence type="ECO:0000313" key="2">
    <source>
        <dbReference type="EMBL" id="SUZ67847.1"/>
    </source>
</evidence>
<dbReference type="InterPro" id="IPR036291">
    <property type="entry name" value="NAD(P)-bd_dom_sf"/>
</dbReference>
<accession>A0A381PP13</accession>
<keyword evidence="1" id="KW-0472">Membrane</keyword>
<dbReference type="Gene3D" id="3.40.50.720">
    <property type="entry name" value="NAD(P)-binding Rossmann-like Domain"/>
    <property type="match status" value="1"/>
</dbReference>
<dbReference type="EMBL" id="UINC01001023">
    <property type="protein sequence ID" value="SUZ67847.1"/>
    <property type="molecule type" value="Genomic_DNA"/>
</dbReference>
<feature type="non-terminal residue" evidence="2">
    <location>
        <position position="1"/>
    </location>
</feature>
<protein>
    <recommendedName>
        <fullName evidence="3">Myo-inositol-1-phosphate synthase GAPDH-like domain-containing protein</fullName>
    </recommendedName>
</protein>
<reference evidence="2" key="1">
    <citation type="submission" date="2018-05" db="EMBL/GenBank/DDBJ databases">
        <authorList>
            <person name="Lanie J.A."/>
            <person name="Ng W.-L."/>
            <person name="Kazmierczak K.M."/>
            <person name="Andrzejewski T.M."/>
            <person name="Davidsen T.M."/>
            <person name="Wayne K.J."/>
            <person name="Tettelin H."/>
            <person name="Glass J.I."/>
            <person name="Rusch D."/>
            <person name="Podicherti R."/>
            <person name="Tsui H.-C.T."/>
            <person name="Winkler M.E."/>
        </authorList>
    </citation>
    <scope>NUCLEOTIDE SEQUENCE</scope>
</reference>
<name>A0A381PP13_9ZZZZ</name>
<gene>
    <name evidence="2" type="ORF">METZ01_LOCUS20701</name>
</gene>
<dbReference type="InterPro" id="IPR002587">
    <property type="entry name" value="Myo-inos-1-P_Synthase"/>
</dbReference>
<keyword evidence="1" id="KW-1133">Transmembrane helix</keyword>
<dbReference type="PANTHER" id="PTHR11510">
    <property type="entry name" value="MYO-INOSITOL-1 PHOSPHATE SYNTHASE"/>
    <property type="match status" value="1"/>
</dbReference>
<dbReference type="GO" id="GO:0004512">
    <property type="term" value="F:inositol-3-phosphate synthase activity"/>
    <property type="evidence" value="ECO:0007669"/>
    <property type="project" value="InterPro"/>
</dbReference>
<feature type="non-terminal residue" evidence="2">
    <location>
        <position position="190"/>
    </location>
</feature>
<dbReference type="Pfam" id="PF07994">
    <property type="entry name" value="NAD_binding_5"/>
    <property type="match status" value="1"/>
</dbReference>
<proteinExistence type="predicted"/>
<organism evidence="2">
    <name type="scientific">marine metagenome</name>
    <dbReference type="NCBI Taxonomy" id="408172"/>
    <lineage>
        <taxon>unclassified sequences</taxon>
        <taxon>metagenomes</taxon>
        <taxon>ecological metagenomes</taxon>
    </lineage>
</organism>
<feature type="transmembrane region" description="Helical" evidence="1">
    <location>
        <begin position="12"/>
        <end position="32"/>
    </location>
</feature>
<evidence type="ECO:0000256" key="1">
    <source>
        <dbReference type="SAM" id="Phobius"/>
    </source>
</evidence>
<dbReference type="GO" id="GO:0006021">
    <property type="term" value="P:inositol biosynthetic process"/>
    <property type="evidence" value="ECO:0007669"/>
    <property type="project" value="InterPro"/>
</dbReference>
<dbReference type="GO" id="GO:0008654">
    <property type="term" value="P:phospholipid biosynthetic process"/>
    <property type="evidence" value="ECO:0007669"/>
    <property type="project" value="InterPro"/>
</dbReference>